<dbReference type="NCBIfam" id="TIGR04193">
    <property type="entry name" value="SPASM_w_grasp"/>
    <property type="match status" value="1"/>
</dbReference>
<sequence>MTFNNNEFFLLFSNCFLVKGPVQSTICDVYLNRYKIIPNLLYDILMELKNSPVNLILKQNEEEKEGILLYISRLLEDEWGHISPNKELFPPIEERWEHPFLLTNAILDYDKESTYNILSAIEKIDKFKVEALQIRLFDSVPFSFIEALYSQVSKTSIEYVALLIPYSDGCEEFINSLHSKFSRIQKVTFHSSPLEKIVEVKNAITYFSTHVFILTPVKDKTCCGVINPEYFNSNIHFYMETLKFNNCLNKKIGVDVTGYIRNCPSSETTFGSIDDTDIYDVVCNNHFTKFWHIKKEEIETCSVCEFRMICPDCRVYIENPSDIFSKPQKCSYDPYTATWN</sequence>
<dbReference type="SUPFAM" id="SSF102114">
    <property type="entry name" value="Radical SAM enzymes"/>
    <property type="match status" value="1"/>
</dbReference>
<dbReference type="InterPro" id="IPR013785">
    <property type="entry name" value="Aldolase_TIM"/>
</dbReference>
<accession>A0A2P8DAF0</accession>
<dbReference type="AlphaFoldDB" id="A0A2P8DAF0"/>
<dbReference type="EMBL" id="PYGD01000001">
    <property type="protein sequence ID" value="PSK94189.1"/>
    <property type="molecule type" value="Genomic_DNA"/>
</dbReference>
<protein>
    <submittedName>
        <fullName evidence="1">SPASM domain peptide maturase of grasp-with-spasm system</fullName>
    </submittedName>
</protein>
<dbReference type="InterPro" id="IPR058240">
    <property type="entry name" value="rSAM_sf"/>
</dbReference>
<organism evidence="1 2">
    <name type="scientific">Taibaiella chishuiensis</name>
    <dbReference type="NCBI Taxonomy" id="1434707"/>
    <lineage>
        <taxon>Bacteria</taxon>
        <taxon>Pseudomonadati</taxon>
        <taxon>Bacteroidota</taxon>
        <taxon>Chitinophagia</taxon>
        <taxon>Chitinophagales</taxon>
        <taxon>Chitinophagaceae</taxon>
        <taxon>Taibaiella</taxon>
    </lineage>
</organism>
<comment type="caution">
    <text evidence="1">The sequence shown here is derived from an EMBL/GenBank/DDBJ whole genome shotgun (WGS) entry which is preliminary data.</text>
</comment>
<evidence type="ECO:0000313" key="1">
    <source>
        <dbReference type="EMBL" id="PSK94189.1"/>
    </source>
</evidence>
<dbReference type="Gene3D" id="3.20.20.70">
    <property type="entry name" value="Aldolase class I"/>
    <property type="match status" value="1"/>
</dbReference>
<dbReference type="InterPro" id="IPR026497">
    <property type="entry name" value="GRASP-with-SPASM"/>
</dbReference>
<gene>
    <name evidence="1" type="ORF">B0I18_101344</name>
</gene>
<name>A0A2P8DAF0_9BACT</name>
<dbReference type="Proteomes" id="UP000240572">
    <property type="component" value="Unassembled WGS sequence"/>
</dbReference>
<dbReference type="RefSeq" id="WP_106520913.1">
    <property type="nucleotide sequence ID" value="NZ_PYGD01000001.1"/>
</dbReference>
<reference evidence="1 2" key="1">
    <citation type="submission" date="2018-03" db="EMBL/GenBank/DDBJ databases">
        <title>Genomic Encyclopedia of Type Strains, Phase III (KMG-III): the genomes of soil and plant-associated and newly described type strains.</title>
        <authorList>
            <person name="Whitman W."/>
        </authorList>
    </citation>
    <scope>NUCLEOTIDE SEQUENCE [LARGE SCALE GENOMIC DNA]</scope>
    <source>
        <strain evidence="1 2">CGMCC 1.12700</strain>
    </source>
</reference>
<keyword evidence="2" id="KW-1185">Reference proteome</keyword>
<evidence type="ECO:0000313" key="2">
    <source>
        <dbReference type="Proteomes" id="UP000240572"/>
    </source>
</evidence>
<dbReference type="OrthoDB" id="1073749at2"/>
<proteinExistence type="predicted"/>